<dbReference type="InterPro" id="IPR013154">
    <property type="entry name" value="ADH-like_N"/>
</dbReference>
<dbReference type="Gene3D" id="3.40.50.720">
    <property type="entry name" value="NAD(P)-binding Rossmann-like Domain"/>
    <property type="match status" value="1"/>
</dbReference>
<dbReference type="InterPro" id="IPR013149">
    <property type="entry name" value="ADH-like_C"/>
</dbReference>
<dbReference type="Pfam" id="PF00107">
    <property type="entry name" value="ADH_zinc_N"/>
    <property type="match status" value="1"/>
</dbReference>
<feature type="domain" description="Alcohol dehydrogenase-like N-terminal" evidence="3">
    <location>
        <begin position="23"/>
        <end position="133"/>
    </location>
</feature>
<dbReference type="Gene3D" id="3.90.180.10">
    <property type="entry name" value="Medium-chain alcohol dehydrogenases, catalytic domain"/>
    <property type="match status" value="1"/>
</dbReference>
<feature type="domain" description="Alcohol dehydrogenase-like C-terminal" evidence="2">
    <location>
        <begin position="172"/>
        <end position="298"/>
    </location>
</feature>
<protein>
    <submittedName>
        <fullName evidence="4">Zinc-binding alcohol dehydrogenase family protein</fullName>
    </submittedName>
</protein>
<reference evidence="4 5" key="1">
    <citation type="submission" date="2022-12" db="EMBL/GenBank/DDBJ databases">
        <title>Metagenome assembled genome from gulf of manar.</title>
        <authorList>
            <person name="Kohli P."/>
            <person name="Pk S."/>
            <person name="Venkata Ramana C."/>
            <person name="Sasikala C."/>
        </authorList>
    </citation>
    <scope>NUCLEOTIDE SEQUENCE [LARGE SCALE GENOMIC DNA]</scope>
    <source>
        <strain evidence="4">JB008</strain>
    </source>
</reference>
<sequence length="339" mass="36495">MKAFFIDEPGKFSFGEVEKPEVKDGEVLLQLKRVGYCGSDLNTYRGRNPLVKYPRIPGHEIGAYVAEIGAGVPEELKVGDLVTVVPYTNCGKCGGCRRNRLNACENNETLGVQREGTMTEFVSVPYEKVLKLETNDPNLAALIEPLAVGFHAASRGKPAFGEKVLIFGCGMVGLGAMLKAVRSGSEVIAVDIDDDKLKLAKTLGVQHTINSSIEDLDAKVAELTAGFGPDMVLEAAGVETLFIKAVDLVTYAGKVVYVGYTKGPVTYETKKFLLKELDIMGSRGSTAVDFQDVIDMVNEGEFDVTGLITKVVPFEKAGDAIAEWDSNPSAVTKFIIDIG</sequence>
<evidence type="ECO:0000313" key="5">
    <source>
        <dbReference type="Proteomes" id="UP001221217"/>
    </source>
</evidence>
<dbReference type="InterPro" id="IPR036291">
    <property type="entry name" value="NAD(P)-bd_dom_sf"/>
</dbReference>
<gene>
    <name evidence="4" type="ORF">PQJ61_08680</name>
</gene>
<evidence type="ECO:0000259" key="2">
    <source>
        <dbReference type="Pfam" id="PF00107"/>
    </source>
</evidence>
<accession>A0AAJ1ICL1</accession>
<name>A0AAJ1ICL1_9SPIO</name>
<dbReference type="PANTHER" id="PTHR43401:SF2">
    <property type="entry name" value="L-THREONINE 3-DEHYDROGENASE"/>
    <property type="match status" value="1"/>
</dbReference>
<dbReference type="Pfam" id="PF08240">
    <property type="entry name" value="ADH_N"/>
    <property type="match status" value="1"/>
</dbReference>
<comment type="caution">
    <text evidence="4">The sequence shown here is derived from an EMBL/GenBank/DDBJ whole genome shotgun (WGS) entry which is preliminary data.</text>
</comment>
<dbReference type="InterPro" id="IPR011032">
    <property type="entry name" value="GroES-like_sf"/>
</dbReference>
<dbReference type="AlphaFoldDB" id="A0AAJ1ICL1"/>
<dbReference type="Proteomes" id="UP001221217">
    <property type="component" value="Unassembled WGS sequence"/>
</dbReference>
<dbReference type="PANTHER" id="PTHR43401">
    <property type="entry name" value="L-THREONINE 3-DEHYDROGENASE"/>
    <property type="match status" value="1"/>
</dbReference>
<proteinExistence type="predicted"/>
<dbReference type="SUPFAM" id="SSF50129">
    <property type="entry name" value="GroES-like"/>
    <property type="match status" value="1"/>
</dbReference>
<dbReference type="CDD" id="cd08261">
    <property type="entry name" value="Zn_ADH7"/>
    <property type="match status" value="1"/>
</dbReference>
<keyword evidence="1" id="KW-0560">Oxidoreductase</keyword>
<dbReference type="InterPro" id="IPR050129">
    <property type="entry name" value="Zn_alcohol_dh"/>
</dbReference>
<dbReference type="SUPFAM" id="SSF51735">
    <property type="entry name" value="NAD(P)-binding Rossmann-fold domains"/>
    <property type="match status" value="1"/>
</dbReference>
<organism evidence="4 5">
    <name type="scientific">Candidatus Thalassospirochaeta sargassi</name>
    <dbReference type="NCBI Taxonomy" id="3119039"/>
    <lineage>
        <taxon>Bacteria</taxon>
        <taxon>Pseudomonadati</taxon>
        <taxon>Spirochaetota</taxon>
        <taxon>Spirochaetia</taxon>
        <taxon>Spirochaetales</taxon>
        <taxon>Spirochaetaceae</taxon>
        <taxon>Candidatus Thalassospirochaeta</taxon>
    </lineage>
</organism>
<evidence type="ECO:0000313" key="4">
    <source>
        <dbReference type="EMBL" id="MDC7226828.1"/>
    </source>
</evidence>
<dbReference type="EMBL" id="JAQQAL010000017">
    <property type="protein sequence ID" value="MDC7226828.1"/>
    <property type="molecule type" value="Genomic_DNA"/>
</dbReference>
<evidence type="ECO:0000256" key="1">
    <source>
        <dbReference type="ARBA" id="ARBA00023002"/>
    </source>
</evidence>
<dbReference type="GO" id="GO:0016491">
    <property type="term" value="F:oxidoreductase activity"/>
    <property type="evidence" value="ECO:0007669"/>
    <property type="project" value="UniProtKB-KW"/>
</dbReference>
<evidence type="ECO:0000259" key="3">
    <source>
        <dbReference type="Pfam" id="PF08240"/>
    </source>
</evidence>